<dbReference type="InterPro" id="IPR008964">
    <property type="entry name" value="Invasin/intimin_cell_adhesion"/>
</dbReference>
<organism evidence="2">
    <name type="scientific">Myoviridae sp. ctGrV43</name>
    <dbReference type="NCBI Taxonomy" id="2825075"/>
    <lineage>
        <taxon>Viruses</taxon>
        <taxon>Duplodnaviria</taxon>
        <taxon>Heunggongvirae</taxon>
        <taxon>Uroviricota</taxon>
        <taxon>Caudoviricetes</taxon>
    </lineage>
</organism>
<dbReference type="SUPFAM" id="SSF49373">
    <property type="entry name" value="Invasin/intimin cell-adhesion fragments"/>
    <property type="match status" value="1"/>
</dbReference>
<evidence type="ECO:0000259" key="1">
    <source>
        <dbReference type="SMART" id="SM00635"/>
    </source>
</evidence>
<dbReference type="InterPro" id="IPR003343">
    <property type="entry name" value="Big_2"/>
</dbReference>
<proteinExistence type="predicted"/>
<dbReference type="SMART" id="SM00635">
    <property type="entry name" value="BID_2"/>
    <property type="match status" value="1"/>
</dbReference>
<reference evidence="2" key="1">
    <citation type="journal article" date="2021" name="Proc. Natl. Acad. Sci. U.S.A.">
        <title>A Catalog of Tens of Thousands of Viruses from Human Metagenomes Reveals Hidden Associations with Chronic Diseases.</title>
        <authorList>
            <person name="Tisza M.J."/>
            <person name="Buck C.B."/>
        </authorList>
    </citation>
    <scope>NUCLEOTIDE SEQUENCE</scope>
    <source>
        <strain evidence="2">CtGrV43</strain>
    </source>
</reference>
<sequence>MKKFKALLLALVLSLISVIPVSAATLSPIQIGVTDDGDYVVGKTMQTYSYQTVDKDMYVGRNAEYTFYGKLTIKGNLYVLGTFKNHGTVNVHGDIICLNYYEGNVLVKRASNSLSDGTIQVFDHGRFYNYGDATSKSVVTDAKYAWIDPPLIYLKCEHKNRTKATCTSSSKCLDCGETLSPALGHKWSDWKLIQKATVFEPSVKQTKCSRCGSRIKAEGNDVLTPTGTANHKNVTLKKGQTTSSVKIVGMANGDYLADVAVKNKKLIKITNVKPNGTFKIAALKITGKTTIQVKLASGKTININVKVQNSSVSTTDLTVKKDKISISKGKAYKIKVSKTPFTSQSNISFSTSNKKVAIVSKNGTVTGLKKGTAYITIKSGNVKKKVKVSVK</sequence>
<name>A0A8S5UF27_9CAUD</name>
<feature type="domain" description="BIG2" evidence="1">
    <location>
        <begin position="313"/>
        <end position="389"/>
    </location>
</feature>
<evidence type="ECO:0000313" key="2">
    <source>
        <dbReference type="EMBL" id="DAF93010.1"/>
    </source>
</evidence>
<dbReference type="Gene3D" id="2.60.40.1080">
    <property type="match status" value="1"/>
</dbReference>
<dbReference type="EMBL" id="BK016079">
    <property type="protein sequence ID" value="DAF93010.1"/>
    <property type="molecule type" value="Genomic_DNA"/>
</dbReference>
<dbReference type="Pfam" id="PF02368">
    <property type="entry name" value="Big_2"/>
    <property type="match status" value="1"/>
</dbReference>
<protein>
    <submittedName>
        <fullName evidence="2">Ig-like domain protein</fullName>
    </submittedName>
</protein>
<accession>A0A8S5UF27</accession>